<comment type="caution">
    <text evidence="1">The sequence shown here is derived from an EMBL/GenBank/DDBJ whole genome shotgun (WGS) entry which is preliminary data.</text>
</comment>
<keyword evidence="2" id="KW-1185">Reference proteome</keyword>
<proteinExistence type="predicted"/>
<accession>A0AAV7T207</accession>
<sequence length="106" mass="11872">MGGVIWPRTQIAAREKIATRRQASDRERGISGAVYPLTLLPRWCRKVLLQGGRVVNVGHEQCSLQSCVRCSGLPYWAEPLSVVAVWHSRGGGAVPRWEHTATRLRR</sequence>
<dbReference type="AlphaFoldDB" id="A0AAV7T207"/>
<name>A0AAV7T207_PLEWA</name>
<reference evidence="1" key="1">
    <citation type="journal article" date="2022" name="bioRxiv">
        <title>Sequencing and chromosome-scale assembly of the giantPleurodeles waltlgenome.</title>
        <authorList>
            <person name="Brown T."/>
            <person name="Elewa A."/>
            <person name="Iarovenko S."/>
            <person name="Subramanian E."/>
            <person name="Araus A.J."/>
            <person name="Petzold A."/>
            <person name="Susuki M."/>
            <person name="Suzuki K.-i.T."/>
            <person name="Hayashi T."/>
            <person name="Toyoda A."/>
            <person name="Oliveira C."/>
            <person name="Osipova E."/>
            <person name="Leigh N.D."/>
            <person name="Simon A."/>
            <person name="Yun M.H."/>
        </authorList>
    </citation>
    <scope>NUCLEOTIDE SEQUENCE</scope>
    <source>
        <strain evidence="1">20211129_DDA</strain>
        <tissue evidence="1">Liver</tissue>
    </source>
</reference>
<evidence type="ECO:0000313" key="2">
    <source>
        <dbReference type="Proteomes" id="UP001066276"/>
    </source>
</evidence>
<dbReference type="Proteomes" id="UP001066276">
    <property type="component" value="Chromosome 4_1"/>
</dbReference>
<gene>
    <name evidence="1" type="ORF">NDU88_002145</name>
</gene>
<organism evidence="1 2">
    <name type="scientific">Pleurodeles waltl</name>
    <name type="common">Iberian ribbed newt</name>
    <dbReference type="NCBI Taxonomy" id="8319"/>
    <lineage>
        <taxon>Eukaryota</taxon>
        <taxon>Metazoa</taxon>
        <taxon>Chordata</taxon>
        <taxon>Craniata</taxon>
        <taxon>Vertebrata</taxon>
        <taxon>Euteleostomi</taxon>
        <taxon>Amphibia</taxon>
        <taxon>Batrachia</taxon>
        <taxon>Caudata</taxon>
        <taxon>Salamandroidea</taxon>
        <taxon>Salamandridae</taxon>
        <taxon>Pleurodelinae</taxon>
        <taxon>Pleurodeles</taxon>
    </lineage>
</organism>
<evidence type="ECO:0000313" key="1">
    <source>
        <dbReference type="EMBL" id="KAJ1170265.1"/>
    </source>
</evidence>
<protein>
    <submittedName>
        <fullName evidence="1">Uncharacterized protein</fullName>
    </submittedName>
</protein>
<dbReference type="EMBL" id="JANPWB010000007">
    <property type="protein sequence ID" value="KAJ1170265.1"/>
    <property type="molecule type" value="Genomic_DNA"/>
</dbReference>